<evidence type="ECO:0000259" key="6">
    <source>
        <dbReference type="Pfam" id="PF04542"/>
    </source>
</evidence>
<dbReference type="Gene3D" id="1.10.1740.10">
    <property type="match status" value="1"/>
</dbReference>
<accession>H6LIF4</accession>
<dbReference type="STRING" id="931626.Awo_c05290"/>
<dbReference type="KEGG" id="awo:Awo_c05290"/>
<dbReference type="SUPFAM" id="SSF88946">
    <property type="entry name" value="Sigma2 domain of RNA polymerase sigma factors"/>
    <property type="match status" value="1"/>
</dbReference>
<organism evidence="8 9">
    <name type="scientific">Acetobacterium woodii (strain ATCC 29683 / DSM 1030 / JCM 2381 / KCTC 1655 / WB1)</name>
    <dbReference type="NCBI Taxonomy" id="931626"/>
    <lineage>
        <taxon>Bacteria</taxon>
        <taxon>Bacillati</taxon>
        <taxon>Bacillota</taxon>
        <taxon>Clostridia</taxon>
        <taxon>Eubacteriales</taxon>
        <taxon>Eubacteriaceae</taxon>
        <taxon>Acetobacterium</taxon>
    </lineage>
</organism>
<dbReference type="HOGENOM" id="CLU_047691_2_0_9"/>
<dbReference type="InterPro" id="IPR013249">
    <property type="entry name" value="RNA_pol_sigma70_r4_t2"/>
</dbReference>
<reference evidence="9" key="1">
    <citation type="submission" date="2011-07" db="EMBL/GenBank/DDBJ databases">
        <title>Complete genome sequence of Acetobacterium woodii.</title>
        <authorList>
            <person name="Poehlein A."/>
            <person name="Schmidt S."/>
            <person name="Kaster A.-K."/>
            <person name="Goenrich M."/>
            <person name="Vollmers J."/>
            <person name="Thuermer A."/>
            <person name="Gottschalk G."/>
            <person name="Thauer R.K."/>
            <person name="Daniel R."/>
            <person name="Mueller V."/>
        </authorList>
    </citation>
    <scope>NUCLEOTIDE SEQUENCE [LARGE SCALE GENOMIC DNA]</scope>
    <source>
        <strain evidence="9">ATCC 29683 / DSM 1030 / JCM 2381 / KCTC 1655 / WB1</strain>
    </source>
</reference>
<keyword evidence="2" id="KW-0805">Transcription regulation</keyword>
<reference evidence="8 9" key="2">
    <citation type="journal article" date="2012" name="PLoS ONE">
        <title>An ancient pathway combining carbon dioxide fixation with the generation and utilization of a sodium ion gradient for ATP synthesis.</title>
        <authorList>
            <person name="Poehlein A."/>
            <person name="Schmidt S."/>
            <person name="Kaster A.K."/>
            <person name="Goenrich M."/>
            <person name="Vollmers J."/>
            <person name="Thurmer A."/>
            <person name="Bertsch J."/>
            <person name="Schuchmann K."/>
            <person name="Voigt B."/>
            <person name="Hecker M."/>
            <person name="Daniel R."/>
            <person name="Thauer R.K."/>
            <person name="Gottschalk G."/>
            <person name="Muller V."/>
        </authorList>
    </citation>
    <scope>NUCLEOTIDE SEQUENCE [LARGE SCALE GENOMIC DNA]</scope>
    <source>
        <strain evidence="9">ATCC 29683 / DSM 1030 / JCM 2381 / KCTC 1655 / WB1</strain>
    </source>
</reference>
<dbReference type="InterPro" id="IPR039425">
    <property type="entry name" value="RNA_pol_sigma-70-like"/>
</dbReference>
<evidence type="ECO:0000256" key="5">
    <source>
        <dbReference type="ARBA" id="ARBA00023163"/>
    </source>
</evidence>
<evidence type="ECO:0000256" key="4">
    <source>
        <dbReference type="ARBA" id="ARBA00023125"/>
    </source>
</evidence>
<dbReference type="GO" id="GO:0016987">
    <property type="term" value="F:sigma factor activity"/>
    <property type="evidence" value="ECO:0007669"/>
    <property type="project" value="UniProtKB-KW"/>
</dbReference>
<keyword evidence="9" id="KW-1185">Reference proteome</keyword>
<dbReference type="InterPro" id="IPR013325">
    <property type="entry name" value="RNA_pol_sigma_r2"/>
</dbReference>
<dbReference type="InterPro" id="IPR007627">
    <property type="entry name" value="RNA_pol_sigma70_r2"/>
</dbReference>
<dbReference type="GO" id="GO:0006352">
    <property type="term" value="P:DNA-templated transcription initiation"/>
    <property type="evidence" value="ECO:0007669"/>
    <property type="project" value="InterPro"/>
</dbReference>
<proteinExistence type="inferred from homology"/>
<feature type="domain" description="RNA polymerase sigma factor 70 region 4 type 2" evidence="7">
    <location>
        <begin position="115"/>
        <end position="164"/>
    </location>
</feature>
<evidence type="ECO:0000313" key="9">
    <source>
        <dbReference type="Proteomes" id="UP000007177"/>
    </source>
</evidence>
<gene>
    <name evidence="8" type="ordered locus">Awo_c05290</name>
</gene>
<dbReference type="OrthoDB" id="9784984at2"/>
<dbReference type="GO" id="GO:0003677">
    <property type="term" value="F:DNA binding"/>
    <property type="evidence" value="ECO:0007669"/>
    <property type="project" value="UniProtKB-KW"/>
</dbReference>
<dbReference type="InterPro" id="IPR014284">
    <property type="entry name" value="RNA_pol_sigma-70_dom"/>
</dbReference>
<evidence type="ECO:0000256" key="1">
    <source>
        <dbReference type="ARBA" id="ARBA00010641"/>
    </source>
</evidence>
<dbReference type="RefSeq" id="WP_014354931.1">
    <property type="nucleotide sequence ID" value="NC_016894.1"/>
</dbReference>
<sequence length="180" mass="21143">MSKGNSEAQFKKIYTQYVDEIYQYVFLRTGLNAEIAEDLTQDIFLNVFKGLKQFKGLCSERTWVFKITKNKINDFYRKHYRQGLEPLPIEDEGIMQISDPQQDISTFMDKVLTREDIVDCLNQLPEHYKLVLLLKYIDGRSVKEIAMMTNKSTKAIENILLRAKGSFIKAYQTFKMEETQ</sequence>
<name>H6LIF4_ACEWD</name>
<evidence type="ECO:0000259" key="7">
    <source>
        <dbReference type="Pfam" id="PF08281"/>
    </source>
</evidence>
<keyword evidence="4" id="KW-0238">DNA-binding</keyword>
<dbReference type="SUPFAM" id="SSF88659">
    <property type="entry name" value="Sigma3 and sigma4 domains of RNA polymerase sigma factors"/>
    <property type="match status" value="1"/>
</dbReference>
<feature type="domain" description="RNA polymerase sigma-70 region 2" evidence="6">
    <location>
        <begin position="13"/>
        <end position="81"/>
    </location>
</feature>
<dbReference type="Pfam" id="PF08281">
    <property type="entry name" value="Sigma70_r4_2"/>
    <property type="match status" value="1"/>
</dbReference>
<dbReference type="InterPro" id="IPR036388">
    <property type="entry name" value="WH-like_DNA-bd_sf"/>
</dbReference>
<dbReference type="eggNOG" id="COG1595">
    <property type="taxonomic scope" value="Bacteria"/>
</dbReference>
<protein>
    <submittedName>
        <fullName evidence="8">RNA polymerase ECF-like sigma factor</fullName>
    </submittedName>
</protein>
<dbReference type="AlphaFoldDB" id="H6LIF4"/>
<dbReference type="Pfam" id="PF04542">
    <property type="entry name" value="Sigma70_r2"/>
    <property type="match status" value="1"/>
</dbReference>
<dbReference type="EMBL" id="CP002987">
    <property type="protein sequence ID" value="AFA47328.1"/>
    <property type="molecule type" value="Genomic_DNA"/>
</dbReference>
<dbReference type="PANTHER" id="PTHR43133:SF8">
    <property type="entry name" value="RNA POLYMERASE SIGMA FACTOR HI_1459-RELATED"/>
    <property type="match status" value="1"/>
</dbReference>
<dbReference type="Gene3D" id="1.10.10.10">
    <property type="entry name" value="Winged helix-like DNA-binding domain superfamily/Winged helix DNA-binding domain"/>
    <property type="match status" value="1"/>
</dbReference>
<comment type="similarity">
    <text evidence="1">Belongs to the sigma-70 factor family. ECF subfamily.</text>
</comment>
<dbReference type="PANTHER" id="PTHR43133">
    <property type="entry name" value="RNA POLYMERASE ECF-TYPE SIGMA FACTO"/>
    <property type="match status" value="1"/>
</dbReference>
<evidence type="ECO:0000256" key="2">
    <source>
        <dbReference type="ARBA" id="ARBA00023015"/>
    </source>
</evidence>
<evidence type="ECO:0000256" key="3">
    <source>
        <dbReference type="ARBA" id="ARBA00023082"/>
    </source>
</evidence>
<dbReference type="CDD" id="cd06171">
    <property type="entry name" value="Sigma70_r4"/>
    <property type="match status" value="1"/>
</dbReference>
<keyword evidence="3" id="KW-0731">Sigma factor</keyword>
<evidence type="ECO:0000313" key="8">
    <source>
        <dbReference type="EMBL" id="AFA47328.1"/>
    </source>
</evidence>
<dbReference type="Proteomes" id="UP000007177">
    <property type="component" value="Chromosome"/>
</dbReference>
<dbReference type="NCBIfam" id="TIGR02937">
    <property type="entry name" value="sigma70-ECF"/>
    <property type="match status" value="1"/>
</dbReference>
<dbReference type="InterPro" id="IPR013324">
    <property type="entry name" value="RNA_pol_sigma_r3/r4-like"/>
</dbReference>
<keyword evidence="5" id="KW-0804">Transcription</keyword>